<feature type="transmembrane region" description="Helical" evidence="2">
    <location>
        <begin position="21"/>
        <end position="44"/>
    </location>
</feature>
<comment type="caution">
    <text evidence="3">The sequence shown here is derived from an EMBL/GenBank/DDBJ whole genome shotgun (WGS) entry which is preliminary data.</text>
</comment>
<sequence length="433" mass="48090">MYSTKVSKAESKLRHGMGKALSLLVAIPVPSLTALLKNSIYLLITLLARFEGFSRKVDIVFGPLLMPGGVEGAVRAPPTACSTSSSCLPRPPCNLLFLLILSLFILFFCPSIEARVWARVVHPPKTLQAVPEVHEAGWLRLHSNDLPNVTPALTPYWENVTIRPILSAIQRSANPWYTIRSLDPGTMGWHRVYRRRQRVPRRDLNPPPSATPPSTSYVSEEEEFGGPEGGDEGMFEYVDDESLSYLQPVWEERKRGAVASLGGRRGAEANPSLLIGPFMVLLITSSPFDPFSNHLEARVTQVAPAFPHVLFLKGEGKDFSGLVAQISVKGLPQVLLFEENLLRGRFRGVKTVRNLLSFLVLHTGCLPRAVVTGNGEPEDKLMVRLPMVDEPGLGWIYALSVIWVLGEWILKLAKMGRKERRATNSDEEDEKQE</sequence>
<feature type="transmembrane region" description="Helical" evidence="2">
    <location>
        <begin position="392"/>
        <end position="410"/>
    </location>
</feature>
<feature type="compositionally biased region" description="Acidic residues" evidence="1">
    <location>
        <begin position="219"/>
        <end position="229"/>
    </location>
</feature>
<proteinExistence type="predicted"/>
<dbReference type="SUPFAM" id="SSF52833">
    <property type="entry name" value="Thioredoxin-like"/>
    <property type="match status" value="1"/>
</dbReference>
<keyword evidence="2" id="KW-1133">Transmembrane helix</keyword>
<evidence type="ECO:0000256" key="1">
    <source>
        <dbReference type="SAM" id="MobiDB-lite"/>
    </source>
</evidence>
<accession>W7T520</accession>
<organism evidence="3 4">
    <name type="scientific">Nannochloropsis gaditana</name>
    <dbReference type="NCBI Taxonomy" id="72520"/>
    <lineage>
        <taxon>Eukaryota</taxon>
        <taxon>Sar</taxon>
        <taxon>Stramenopiles</taxon>
        <taxon>Ochrophyta</taxon>
        <taxon>Eustigmatophyceae</taxon>
        <taxon>Eustigmatales</taxon>
        <taxon>Monodopsidaceae</taxon>
        <taxon>Nannochloropsis</taxon>
    </lineage>
</organism>
<keyword evidence="2" id="KW-0472">Membrane</keyword>
<keyword evidence="2" id="KW-0812">Transmembrane</keyword>
<reference evidence="3 4" key="1">
    <citation type="journal article" date="2014" name="Mol. Plant">
        <title>Chromosome Scale Genome Assembly and Transcriptome Profiling of Nannochloropsis gaditana in Nitrogen Depletion.</title>
        <authorList>
            <person name="Corteggiani Carpinelli E."/>
            <person name="Telatin A."/>
            <person name="Vitulo N."/>
            <person name="Forcato C."/>
            <person name="D'Angelo M."/>
            <person name="Schiavon R."/>
            <person name="Vezzi A."/>
            <person name="Giacometti G.M."/>
            <person name="Morosinotto T."/>
            <person name="Valle G."/>
        </authorList>
    </citation>
    <scope>NUCLEOTIDE SEQUENCE [LARGE SCALE GENOMIC DNA]</scope>
    <source>
        <strain evidence="3 4">B-31</strain>
    </source>
</reference>
<dbReference type="Proteomes" id="UP000019335">
    <property type="component" value="Unassembled WGS sequence"/>
</dbReference>
<evidence type="ECO:0000313" key="3">
    <source>
        <dbReference type="EMBL" id="EWM21632.1"/>
    </source>
</evidence>
<name>W7T520_9STRA</name>
<evidence type="ECO:0000313" key="4">
    <source>
        <dbReference type="Proteomes" id="UP000019335"/>
    </source>
</evidence>
<protein>
    <submittedName>
        <fullName evidence="3">Uncharacterized protein</fullName>
    </submittedName>
</protein>
<feature type="transmembrane region" description="Helical" evidence="2">
    <location>
        <begin position="355"/>
        <end position="372"/>
    </location>
</feature>
<dbReference type="EMBL" id="AZIL01002442">
    <property type="protein sequence ID" value="EWM21632.1"/>
    <property type="molecule type" value="Genomic_DNA"/>
</dbReference>
<evidence type="ECO:0000256" key="2">
    <source>
        <dbReference type="SAM" id="Phobius"/>
    </source>
</evidence>
<gene>
    <name evidence="3" type="ORF">Naga_100012g33</name>
</gene>
<dbReference type="OrthoDB" id="10257948at2759"/>
<feature type="transmembrane region" description="Helical" evidence="2">
    <location>
        <begin position="95"/>
        <end position="118"/>
    </location>
</feature>
<dbReference type="InterPro" id="IPR036249">
    <property type="entry name" value="Thioredoxin-like_sf"/>
</dbReference>
<feature type="region of interest" description="Disordered" evidence="1">
    <location>
        <begin position="200"/>
        <end position="229"/>
    </location>
</feature>
<dbReference type="AlphaFoldDB" id="W7T520"/>
<keyword evidence="4" id="KW-1185">Reference proteome</keyword>